<dbReference type="PANTHER" id="PTHR13050:SF7">
    <property type="entry name" value="VESICLE TRANSPORT PROTEIN USE1"/>
    <property type="match status" value="1"/>
</dbReference>
<gene>
    <name evidence="12" type="ORF">VTJ83DRAFT_1252</name>
</gene>
<evidence type="ECO:0008006" key="14">
    <source>
        <dbReference type="Google" id="ProtNLM"/>
    </source>
</evidence>
<evidence type="ECO:0000313" key="12">
    <source>
        <dbReference type="EMBL" id="KAL2271881.1"/>
    </source>
</evidence>
<feature type="transmembrane region" description="Helical" evidence="11">
    <location>
        <begin position="375"/>
        <end position="393"/>
    </location>
</feature>
<evidence type="ECO:0000256" key="7">
    <source>
        <dbReference type="ARBA" id="ARBA00022927"/>
    </source>
</evidence>
<evidence type="ECO:0000256" key="6">
    <source>
        <dbReference type="ARBA" id="ARBA00022892"/>
    </source>
</evidence>
<keyword evidence="13" id="KW-1185">Reference proteome</keyword>
<evidence type="ECO:0000256" key="1">
    <source>
        <dbReference type="ARBA" id="ARBA00004163"/>
    </source>
</evidence>
<evidence type="ECO:0000256" key="8">
    <source>
        <dbReference type="ARBA" id="ARBA00022989"/>
    </source>
</evidence>
<evidence type="ECO:0000256" key="4">
    <source>
        <dbReference type="ARBA" id="ARBA00022692"/>
    </source>
</evidence>
<dbReference type="EMBL" id="JAZGUE010000001">
    <property type="protein sequence ID" value="KAL2271881.1"/>
    <property type="molecule type" value="Genomic_DNA"/>
</dbReference>
<keyword evidence="8 11" id="KW-1133">Transmembrane helix</keyword>
<keyword evidence="6" id="KW-0931">ER-Golgi transport</keyword>
<name>A0ABR4DPC4_9PEZI</name>
<keyword evidence="7" id="KW-0653">Protein transport</keyword>
<keyword evidence="9 11" id="KW-0472">Membrane</keyword>
<keyword evidence="4 11" id="KW-0812">Transmembrane</keyword>
<evidence type="ECO:0000256" key="3">
    <source>
        <dbReference type="ARBA" id="ARBA00022448"/>
    </source>
</evidence>
<evidence type="ECO:0000256" key="5">
    <source>
        <dbReference type="ARBA" id="ARBA00022824"/>
    </source>
</evidence>
<evidence type="ECO:0000256" key="10">
    <source>
        <dbReference type="SAM" id="MobiDB-lite"/>
    </source>
</evidence>
<feature type="compositionally biased region" description="Polar residues" evidence="10">
    <location>
        <begin position="142"/>
        <end position="152"/>
    </location>
</feature>
<accession>A0ABR4DPC4</accession>
<evidence type="ECO:0000313" key="13">
    <source>
        <dbReference type="Proteomes" id="UP001600064"/>
    </source>
</evidence>
<dbReference type="Proteomes" id="UP001600064">
    <property type="component" value="Unassembled WGS sequence"/>
</dbReference>
<keyword evidence="3" id="KW-0813">Transport</keyword>
<sequence>MARVLHGAAISSAPRGGDPLADLSLLLSRLQRTILHADAEREARLRKSEFEREKAHANISYARTLLAKLEQDASSIKVPRRQDLQADLLRKRDLLDQLSERLNDLAEFAAAAAVVSGDASGGDGDEDTSDGEDILADIIATPSASLDSSARSPDTPPQEVHESQQGGDSSECGPDPLELPSRSRPEEQHPSTQPTPQPQPQPQPQPPEQQASAPQTTTSQTLRSRQPHQPSSPPSSSSTTAATAPATSAAATPTPTPPAASATTTATSLFGSRAVTKSSASSTAAAAAAVSTTEAILDHQRVEQDALSESILKLAAELKASSHAFSASLDEDRALVERAGRGMERTGEQMSVVSRRMGALQRMAEEEGWLGRMKLYAMVYGLMVVLVLVVFVLPKLRF</sequence>
<comment type="similarity">
    <text evidence="2">Belongs to the USE1 family.</text>
</comment>
<dbReference type="GeneID" id="98122035"/>
<dbReference type="PANTHER" id="PTHR13050">
    <property type="entry name" value="USE1-LIKE PROTEIN"/>
    <property type="match status" value="1"/>
</dbReference>
<feature type="compositionally biased region" description="Pro residues" evidence="10">
    <location>
        <begin position="193"/>
        <end position="207"/>
    </location>
</feature>
<evidence type="ECO:0000256" key="2">
    <source>
        <dbReference type="ARBA" id="ARBA00007891"/>
    </source>
</evidence>
<evidence type="ECO:0000256" key="9">
    <source>
        <dbReference type="ARBA" id="ARBA00023136"/>
    </source>
</evidence>
<reference evidence="12 13" key="1">
    <citation type="journal article" date="2024" name="Commun. Biol.">
        <title>Comparative genomic analysis of thermophilic fungi reveals convergent evolutionary adaptations and gene losses.</title>
        <authorList>
            <person name="Steindorff A.S."/>
            <person name="Aguilar-Pontes M.V."/>
            <person name="Robinson A.J."/>
            <person name="Andreopoulos B."/>
            <person name="LaButti K."/>
            <person name="Kuo A."/>
            <person name="Mondo S."/>
            <person name="Riley R."/>
            <person name="Otillar R."/>
            <person name="Haridas S."/>
            <person name="Lipzen A."/>
            <person name="Grimwood J."/>
            <person name="Schmutz J."/>
            <person name="Clum A."/>
            <person name="Reid I.D."/>
            <person name="Moisan M.C."/>
            <person name="Butler G."/>
            <person name="Nguyen T.T.M."/>
            <person name="Dewar K."/>
            <person name="Conant G."/>
            <person name="Drula E."/>
            <person name="Henrissat B."/>
            <person name="Hansel C."/>
            <person name="Singer S."/>
            <person name="Hutchinson M.I."/>
            <person name="de Vries R.P."/>
            <person name="Natvig D.O."/>
            <person name="Powell A.J."/>
            <person name="Tsang A."/>
            <person name="Grigoriev I.V."/>
        </authorList>
    </citation>
    <scope>NUCLEOTIDE SEQUENCE [LARGE SCALE GENOMIC DNA]</scope>
    <source>
        <strain evidence="12 13">ATCC 22073</strain>
    </source>
</reference>
<comment type="subcellular location">
    <subcellularLocation>
        <location evidence="1">Endoplasmic reticulum membrane</location>
        <topology evidence="1">Single-pass type IV membrane protein</topology>
    </subcellularLocation>
</comment>
<protein>
    <recommendedName>
        <fullName evidence="14">Synaptobrevin</fullName>
    </recommendedName>
</protein>
<comment type="caution">
    <text evidence="12">The sequence shown here is derived from an EMBL/GenBank/DDBJ whole genome shotgun (WGS) entry which is preliminary data.</text>
</comment>
<keyword evidence="5" id="KW-0256">Endoplasmic reticulum</keyword>
<feature type="compositionally biased region" description="Low complexity" evidence="10">
    <location>
        <begin position="208"/>
        <end position="224"/>
    </location>
</feature>
<evidence type="ECO:0000256" key="11">
    <source>
        <dbReference type="SAM" id="Phobius"/>
    </source>
</evidence>
<dbReference type="InterPro" id="IPR019150">
    <property type="entry name" value="Vesicle_transport_protein_Use1"/>
</dbReference>
<feature type="compositionally biased region" description="Low complexity" evidence="10">
    <location>
        <begin position="234"/>
        <end position="263"/>
    </location>
</feature>
<feature type="region of interest" description="Disordered" evidence="10">
    <location>
        <begin position="142"/>
        <end position="263"/>
    </location>
</feature>
<dbReference type="RefSeq" id="XP_070870605.1">
    <property type="nucleotide sequence ID" value="XM_071007391.1"/>
</dbReference>
<organism evidence="12 13">
    <name type="scientific">Remersonia thermophila</name>
    <dbReference type="NCBI Taxonomy" id="72144"/>
    <lineage>
        <taxon>Eukaryota</taxon>
        <taxon>Fungi</taxon>
        <taxon>Dikarya</taxon>
        <taxon>Ascomycota</taxon>
        <taxon>Pezizomycotina</taxon>
        <taxon>Sordariomycetes</taxon>
        <taxon>Sordariomycetidae</taxon>
        <taxon>Sordariales</taxon>
        <taxon>Sordariales incertae sedis</taxon>
        <taxon>Remersonia</taxon>
    </lineage>
</organism>
<proteinExistence type="inferred from homology"/>